<evidence type="ECO:0000259" key="5">
    <source>
        <dbReference type="PROSITE" id="PS50977"/>
    </source>
</evidence>
<dbReference type="PANTHER" id="PTHR30055:SF234">
    <property type="entry name" value="HTH-TYPE TRANSCRIPTIONAL REGULATOR BETI"/>
    <property type="match status" value="1"/>
</dbReference>
<evidence type="ECO:0000256" key="4">
    <source>
        <dbReference type="PROSITE-ProRule" id="PRU00335"/>
    </source>
</evidence>
<dbReference type="InterPro" id="IPR001647">
    <property type="entry name" value="HTH_TetR"/>
</dbReference>
<keyword evidence="7" id="KW-1185">Reference proteome</keyword>
<organism evidence="6 7">
    <name type="scientific">Streptomyces polyasparticus</name>
    <dbReference type="NCBI Taxonomy" id="2767826"/>
    <lineage>
        <taxon>Bacteria</taxon>
        <taxon>Bacillati</taxon>
        <taxon>Actinomycetota</taxon>
        <taxon>Actinomycetes</taxon>
        <taxon>Kitasatosporales</taxon>
        <taxon>Streptomycetaceae</taxon>
        <taxon>Streptomyces</taxon>
    </lineage>
</organism>
<dbReference type="Pfam" id="PF17754">
    <property type="entry name" value="TetR_C_14"/>
    <property type="match status" value="1"/>
</dbReference>
<name>A0ABR7SHI9_9ACTN</name>
<keyword evidence="3" id="KW-0804">Transcription</keyword>
<dbReference type="SUPFAM" id="SSF46689">
    <property type="entry name" value="Homeodomain-like"/>
    <property type="match status" value="1"/>
</dbReference>
<accession>A0ABR7SHI9</accession>
<proteinExistence type="predicted"/>
<sequence length="196" mass="21681">MTETAKKEPGRRERKKAATRKALADAALELFLERGFEKVTVAQIAERADTAVTTLFAHFPGGKEALILGDGSERAASLAAAVRERGEGESVLDALERFFAGRGIFSSDQDHAFRRQVEFVTNTPKLRAYARQLWVSCEESLTKVMAEETGRPEGDLSLRLLARYVLEIPDLTALDPDPRRALEAAFGHLRRGWPGV</sequence>
<reference evidence="6 7" key="1">
    <citation type="submission" date="2020-08" db="EMBL/GenBank/DDBJ databases">
        <title>Genemic of Streptomyces polyaspartic.</title>
        <authorList>
            <person name="Liu W."/>
        </authorList>
    </citation>
    <scope>NUCLEOTIDE SEQUENCE [LARGE SCALE GENOMIC DNA]</scope>
    <source>
        <strain evidence="6 7">TRM66268-LWL</strain>
    </source>
</reference>
<dbReference type="PANTHER" id="PTHR30055">
    <property type="entry name" value="HTH-TYPE TRANSCRIPTIONAL REGULATOR RUTR"/>
    <property type="match status" value="1"/>
</dbReference>
<evidence type="ECO:0000256" key="1">
    <source>
        <dbReference type="ARBA" id="ARBA00023015"/>
    </source>
</evidence>
<feature type="DNA-binding region" description="H-T-H motif" evidence="4">
    <location>
        <begin position="40"/>
        <end position="59"/>
    </location>
</feature>
<dbReference type="Proteomes" id="UP000642284">
    <property type="component" value="Unassembled WGS sequence"/>
</dbReference>
<evidence type="ECO:0000256" key="3">
    <source>
        <dbReference type="ARBA" id="ARBA00023163"/>
    </source>
</evidence>
<dbReference type="InterPro" id="IPR041347">
    <property type="entry name" value="MftR_C"/>
</dbReference>
<dbReference type="EMBL" id="JACTVJ010000008">
    <property type="protein sequence ID" value="MBC9714694.1"/>
    <property type="molecule type" value="Genomic_DNA"/>
</dbReference>
<evidence type="ECO:0000313" key="6">
    <source>
        <dbReference type="EMBL" id="MBC9714694.1"/>
    </source>
</evidence>
<dbReference type="Gene3D" id="1.10.357.10">
    <property type="entry name" value="Tetracycline Repressor, domain 2"/>
    <property type="match status" value="1"/>
</dbReference>
<dbReference type="Gene3D" id="1.10.10.60">
    <property type="entry name" value="Homeodomain-like"/>
    <property type="match status" value="1"/>
</dbReference>
<dbReference type="InterPro" id="IPR009057">
    <property type="entry name" value="Homeodomain-like_sf"/>
</dbReference>
<keyword evidence="1" id="KW-0805">Transcription regulation</keyword>
<evidence type="ECO:0000313" key="7">
    <source>
        <dbReference type="Proteomes" id="UP000642284"/>
    </source>
</evidence>
<dbReference type="Pfam" id="PF00440">
    <property type="entry name" value="TetR_N"/>
    <property type="match status" value="1"/>
</dbReference>
<dbReference type="PRINTS" id="PR00455">
    <property type="entry name" value="HTHTETR"/>
</dbReference>
<keyword evidence="2 4" id="KW-0238">DNA-binding</keyword>
<dbReference type="RefSeq" id="WP_187815171.1">
    <property type="nucleotide sequence ID" value="NZ_JACTVJ010000008.1"/>
</dbReference>
<dbReference type="PROSITE" id="PS50977">
    <property type="entry name" value="HTH_TETR_2"/>
    <property type="match status" value="1"/>
</dbReference>
<dbReference type="InterPro" id="IPR050109">
    <property type="entry name" value="HTH-type_TetR-like_transc_reg"/>
</dbReference>
<evidence type="ECO:0000256" key="2">
    <source>
        <dbReference type="ARBA" id="ARBA00023125"/>
    </source>
</evidence>
<protein>
    <submittedName>
        <fullName evidence="6">TetR family transcriptional regulator</fullName>
    </submittedName>
</protein>
<gene>
    <name evidence="6" type="ORF">H9Y04_19230</name>
</gene>
<feature type="domain" description="HTH tetR-type" evidence="5">
    <location>
        <begin position="17"/>
        <end position="77"/>
    </location>
</feature>
<comment type="caution">
    <text evidence="6">The sequence shown here is derived from an EMBL/GenBank/DDBJ whole genome shotgun (WGS) entry which is preliminary data.</text>
</comment>